<keyword evidence="4" id="KW-1185">Reference proteome</keyword>
<feature type="region of interest" description="Disordered" evidence="2">
    <location>
        <begin position="100"/>
        <end position="120"/>
    </location>
</feature>
<sequence>ALDEARRASAHFEKLAEEFKAKAAEWMEASRSAAELALRSFTKVASITGHKIPSTELKFLQGFASAADPVAIDVGKFMREASPKFEVWVSEALKKFQANLTPSEKPEKPPAPEVKEVATPEPKEKVKEVVYKGDPKEIQHLKQVTQRQQEEISRLLLTIDELRKRLENIRVVSMDAGPGVASSVDSIMEKVGLKDIVDSSFASGLPRNPPVLKGVFERLYSDAIQRIQRYSLIRQQMLLANKTYASVVDAISATDAEEAKKIPDFDAVNDTTDSTIRGMWYQTEYLFRRACEYAMAQGVEASLIKAQQSLVSEFEVDNPQHTRHEVPRKERSHGRRLERPPARSKEDKDIDTTVCKNPSSPAKDDQTLQTPFMSYMAALREVHGELTEKDKPERKRHGTDGFPKTLKAACADRSGQSGLSTSHSLPALPKGRSMFQVDDGVSPNKAKTFSLS</sequence>
<dbReference type="EMBL" id="CAXAMM010022792">
    <property type="protein sequence ID" value="CAK9052569.1"/>
    <property type="molecule type" value="Genomic_DNA"/>
</dbReference>
<comment type="caution">
    <text evidence="3">The sequence shown here is derived from an EMBL/GenBank/DDBJ whole genome shotgun (WGS) entry which is preliminary data.</text>
</comment>
<feature type="compositionally biased region" description="Basic and acidic residues" evidence="2">
    <location>
        <begin position="318"/>
        <end position="351"/>
    </location>
</feature>
<evidence type="ECO:0000256" key="2">
    <source>
        <dbReference type="SAM" id="MobiDB-lite"/>
    </source>
</evidence>
<feature type="compositionally biased region" description="Basic and acidic residues" evidence="2">
    <location>
        <begin position="104"/>
        <end position="120"/>
    </location>
</feature>
<feature type="coiled-coil region" evidence="1">
    <location>
        <begin position="145"/>
        <end position="172"/>
    </location>
</feature>
<feature type="compositionally biased region" description="Polar residues" evidence="2">
    <location>
        <begin position="414"/>
        <end position="424"/>
    </location>
</feature>
<evidence type="ECO:0000313" key="3">
    <source>
        <dbReference type="EMBL" id="CAK9052569.1"/>
    </source>
</evidence>
<evidence type="ECO:0000313" key="4">
    <source>
        <dbReference type="Proteomes" id="UP001642464"/>
    </source>
</evidence>
<protein>
    <submittedName>
        <fullName evidence="3">Clavaminate synthase 1</fullName>
    </submittedName>
</protein>
<feature type="region of interest" description="Disordered" evidence="2">
    <location>
        <begin position="315"/>
        <end position="369"/>
    </location>
</feature>
<dbReference type="Proteomes" id="UP001642464">
    <property type="component" value="Unassembled WGS sequence"/>
</dbReference>
<evidence type="ECO:0000256" key="1">
    <source>
        <dbReference type="SAM" id="Coils"/>
    </source>
</evidence>
<feature type="non-terminal residue" evidence="3">
    <location>
        <position position="1"/>
    </location>
</feature>
<feature type="region of interest" description="Disordered" evidence="2">
    <location>
        <begin position="385"/>
        <end position="452"/>
    </location>
</feature>
<reference evidence="3 4" key="1">
    <citation type="submission" date="2024-02" db="EMBL/GenBank/DDBJ databases">
        <authorList>
            <person name="Chen Y."/>
            <person name="Shah S."/>
            <person name="Dougan E. K."/>
            <person name="Thang M."/>
            <person name="Chan C."/>
        </authorList>
    </citation>
    <scope>NUCLEOTIDE SEQUENCE [LARGE SCALE GENOMIC DNA]</scope>
</reference>
<keyword evidence="1" id="KW-0175">Coiled coil</keyword>
<proteinExistence type="predicted"/>
<gene>
    <name evidence="3" type="ORF">SCF082_LOCUS28748</name>
</gene>
<name>A0ABP0MRC0_9DINO</name>
<organism evidence="3 4">
    <name type="scientific">Durusdinium trenchii</name>
    <dbReference type="NCBI Taxonomy" id="1381693"/>
    <lineage>
        <taxon>Eukaryota</taxon>
        <taxon>Sar</taxon>
        <taxon>Alveolata</taxon>
        <taxon>Dinophyceae</taxon>
        <taxon>Suessiales</taxon>
        <taxon>Symbiodiniaceae</taxon>
        <taxon>Durusdinium</taxon>
    </lineage>
</organism>
<accession>A0ABP0MRC0</accession>